<proteinExistence type="predicted"/>
<evidence type="ECO:0000313" key="2">
    <source>
        <dbReference type="Proteomes" id="UP001054889"/>
    </source>
</evidence>
<comment type="caution">
    <text evidence="1">The sequence shown here is derived from an EMBL/GenBank/DDBJ whole genome shotgun (WGS) entry which is preliminary data.</text>
</comment>
<name>A0AAV5CXM4_ELECO</name>
<gene>
    <name evidence="1" type="primary">ga20003</name>
    <name evidence="1" type="ORF">PR202_ga20003</name>
</gene>
<organism evidence="1 2">
    <name type="scientific">Eleusine coracana subsp. coracana</name>
    <dbReference type="NCBI Taxonomy" id="191504"/>
    <lineage>
        <taxon>Eukaryota</taxon>
        <taxon>Viridiplantae</taxon>
        <taxon>Streptophyta</taxon>
        <taxon>Embryophyta</taxon>
        <taxon>Tracheophyta</taxon>
        <taxon>Spermatophyta</taxon>
        <taxon>Magnoliopsida</taxon>
        <taxon>Liliopsida</taxon>
        <taxon>Poales</taxon>
        <taxon>Poaceae</taxon>
        <taxon>PACMAD clade</taxon>
        <taxon>Chloridoideae</taxon>
        <taxon>Cynodonteae</taxon>
        <taxon>Eleusininae</taxon>
        <taxon>Eleusine</taxon>
    </lineage>
</organism>
<accession>A0AAV5CXM4</accession>
<reference evidence="1" key="1">
    <citation type="journal article" date="2018" name="DNA Res.">
        <title>Multiple hybrid de novo genome assembly of finger millet, an orphan allotetraploid crop.</title>
        <authorList>
            <person name="Hatakeyama M."/>
            <person name="Aluri S."/>
            <person name="Balachadran M.T."/>
            <person name="Sivarajan S.R."/>
            <person name="Patrignani A."/>
            <person name="Gruter S."/>
            <person name="Poveda L."/>
            <person name="Shimizu-Inatsugi R."/>
            <person name="Baeten J."/>
            <person name="Francoijs K.J."/>
            <person name="Nataraja K.N."/>
            <person name="Reddy Y.A.N."/>
            <person name="Phadnis S."/>
            <person name="Ravikumar R.L."/>
            <person name="Schlapbach R."/>
            <person name="Sreeman S.M."/>
            <person name="Shimizu K.K."/>
        </authorList>
    </citation>
    <scope>NUCLEOTIDE SEQUENCE</scope>
</reference>
<dbReference type="PANTHER" id="PTHR46932">
    <property type="entry name" value="HEAVY METAL-ASSOCIATED ISOPRENYLATED PLANT PROTEIN 47"/>
    <property type="match status" value="1"/>
</dbReference>
<keyword evidence="2" id="KW-1185">Reference proteome</keyword>
<dbReference type="Proteomes" id="UP001054889">
    <property type="component" value="Unassembled WGS sequence"/>
</dbReference>
<sequence length="294" mass="32692">MKQKIVIKVIMPFEKSRSKAMAMAARANGVISVGITGDAKDRLEVVGDGVDSVCLVRCLGRKFCHAEIVQVEEVKENKPEKKPEKKTEETKFVLNRAADASGKQRPTLASACSVLLLTPTARLHLRSDPESCVKGGYDDLRRRLPWRTAKDCNEGAHEVRQVPEESSWHSCFGTRTSTAETITNTPVLAGVISVGITGDAKDRLEVVGDGVDSVCLVRCLGRKFCHAEIVQVEEVKENKPEKKPEKKTEETKVVECYCHHHQHHCYCHSGCYCHHHCHPPPIVVCEEQSNCLIM</sequence>
<reference evidence="1" key="2">
    <citation type="submission" date="2021-12" db="EMBL/GenBank/DDBJ databases">
        <title>Resequencing data analysis of finger millet.</title>
        <authorList>
            <person name="Hatakeyama M."/>
            <person name="Aluri S."/>
            <person name="Balachadran M.T."/>
            <person name="Sivarajan S.R."/>
            <person name="Poveda L."/>
            <person name="Shimizu-Inatsugi R."/>
            <person name="Schlapbach R."/>
            <person name="Sreeman S.M."/>
            <person name="Shimizu K.K."/>
        </authorList>
    </citation>
    <scope>NUCLEOTIDE SEQUENCE</scope>
</reference>
<dbReference type="AlphaFoldDB" id="A0AAV5CXM4"/>
<evidence type="ECO:0000313" key="1">
    <source>
        <dbReference type="EMBL" id="GJN02633.1"/>
    </source>
</evidence>
<dbReference type="PANTHER" id="PTHR46932:SF20">
    <property type="entry name" value="HMA DOMAIN-CONTAINING PROTEIN"/>
    <property type="match status" value="1"/>
</dbReference>
<dbReference type="EMBL" id="BQKI01000009">
    <property type="protein sequence ID" value="GJN02633.1"/>
    <property type="molecule type" value="Genomic_DNA"/>
</dbReference>
<protein>
    <submittedName>
        <fullName evidence="1">Uncharacterized protein</fullName>
    </submittedName>
</protein>
<dbReference type="Gene3D" id="3.30.70.100">
    <property type="match status" value="2"/>
</dbReference>
<dbReference type="InterPro" id="IPR042885">
    <property type="entry name" value="HIPP47/16"/>
</dbReference>